<dbReference type="GO" id="GO:0005762">
    <property type="term" value="C:mitochondrial large ribosomal subunit"/>
    <property type="evidence" value="ECO:0007669"/>
    <property type="project" value="TreeGrafter"/>
</dbReference>
<keyword evidence="5" id="KW-0687">Ribonucleoprotein</keyword>
<keyword evidence="3" id="KW-0689">Ribosomal protein</keyword>
<name>A0AAW1QVW8_9CHLO</name>
<accession>A0AAW1QVW8</accession>
<sequence>MLYYRRLPLPGWRFQVATPSFCMRRALPENAISSTKVPKQLGRGMVALSRLRVVHRGMAMSKDVVTGANYQKAGSDPPLRPDSEYPEWLWDIMKPKEPLFALQRKLGPERDIKTLSLKEVRAATAVILRLVL</sequence>
<dbReference type="Pfam" id="PF08561">
    <property type="entry name" value="Ribosomal_L37"/>
    <property type="match status" value="1"/>
</dbReference>
<protein>
    <recommendedName>
        <fullName evidence="7">Large ribosomal subunit protein mL54</fullName>
    </recommendedName>
</protein>
<comment type="similarity">
    <text evidence="6">Belongs to the mitochondrion-specific ribosomal protein mL54 family.</text>
</comment>
<keyword evidence="2" id="KW-0809">Transit peptide</keyword>
<evidence type="ECO:0000313" key="9">
    <source>
        <dbReference type="Proteomes" id="UP001445335"/>
    </source>
</evidence>
<evidence type="ECO:0000313" key="8">
    <source>
        <dbReference type="EMBL" id="KAK9825425.1"/>
    </source>
</evidence>
<gene>
    <name evidence="8" type="ORF">WJX81_004741</name>
</gene>
<dbReference type="EMBL" id="JALJOU010000074">
    <property type="protein sequence ID" value="KAK9825425.1"/>
    <property type="molecule type" value="Genomic_DNA"/>
</dbReference>
<evidence type="ECO:0000256" key="2">
    <source>
        <dbReference type="ARBA" id="ARBA00022946"/>
    </source>
</evidence>
<dbReference type="GO" id="GO:0003735">
    <property type="term" value="F:structural constituent of ribosome"/>
    <property type="evidence" value="ECO:0007669"/>
    <property type="project" value="TreeGrafter"/>
</dbReference>
<organism evidence="8 9">
    <name type="scientific">Elliptochloris bilobata</name>
    <dbReference type="NCBI Taxonomy" id="381761"/>
    <lineage>
        <taxon>Eukaryota</taxon>
        <taxon>Viridiplantae</taxon>
        <taxon>Chlorophyta</taxon>
        <taxon>core chlorophytes</taxon>
        <taxon>Trebouxiophyceae</taxon>
        <taxon>Trebouxiophyceae incertae sedis</taxon>
        <taxon>Elliptochloris clade</taxon>
        <taxon>Elliptochloris</taxon>
    </lineage>
</organism>
<evidence type="ECO:0000256" key="4">
    <source>
        <dbReference type="ARBA" id="ARBA00023128"/>
    </source>
</evidence>
<evidence type="ECO:0000256" key="7">
    <source>
        <dbReference type="ARBA" id="ARBA00035179"/>
    </source>
</evidence>
<comment type="subcellular location">
    <subcellularLocation>
        <location evidence="1">Mitochondrion</location>
    </subcellularLocation>
</comment>
<keyword evidence="9" id="KW-1185">Reference proteome</keyword>
<comment type="caution">
    <text evidence="8">The sequence shown here is derived from an EMBL/GenBank/DDBJ whole genome shotgun (WGS) entry which is preliminary data.</text>
</comment>
<evidence type="ECO:0000256" key="5">
    <source>
        <dbReference type="ARBA" id="ARBA00023274"/>
    </source>
</evidence>
<dbReference type="AlphaFoldDB" id="A0AAW1QVW8"/>
<dbReference type="Proteomes" id="UP001445335">
    <property type="component" value="Unassembled WGS sequence"/>
</dbReference>
<reference evidence="8 9" key="1">
    <citation type="journal article" date="2024" name="Nat. Commun.">
        <title>Phylogenomics reveals the evolutionary origins of lichenization in chlorophyte algae.</title>
        <authorList>
            <person name="Puginier C."/>
            <person name="Libourel C."/>
            <person name="Otte J."/>
            <person name="Skaloud P."/>
            <person name="Haon M."/>
            <person name="Grisel S."/>
            <person name="Petersen M."/>
            <person name="Berrin J.G."/>
            <person name="Delaux P.M."/>
            <person name="Dal Grande F."/>
            <person name="Keller J."/>
        </authorList>
    </citation>
    <scope>NUCLEOTIDE SEQUENCE [LARGE SCALE GENOMIC DNA]</scope>
    <source>
        <strain evidence="8 9">SAG 245.80</strain>
    </source>
</reference>
<dbReference type="InterPro" id="IPR013870">
    <property type="entry name" value="Ribosomal_mL54"/>
</dbReference>
<dbReference type="PANTHER" id="PTHR28595">
    <property type="entry name" value="39S RIBOSOMAL PROTEIN L54, MITOCHONDRIAL"/>
    <property type="match status" value="1"/>
</dbReference>
<keyword evidence="4" id="KW-0496">Mitochondrion</keyword>
<evidence type="ECO:0000256" key="3">
    <source>
        <dbReference type="ARBA" id="ARBA00022980"/>
    </source>
</evidence>
<dbReference type="PANTHER" id="PTHR28595:SF1">
    <property type="entry name" value="LARGE RIBOSOMAL SUBUNIT PROTEIN ML54"/>
    <property type="match status" value="1"/>
</dbReference>
<proteinExistence type="inferred from homology"/>
<evidence type="ECO:0000256" key="6">
    <source>
        <dbReference type="ARBA" id="ARBA00033752"/>
    </source>
</evidence>
<evidence type="ECO:0000256" key="1">
    <source>
        <dbReference type="ARBA" id="ARBA00004173"/>
    </source>
</evidence>